<evidence type="ECO:0000313" key="20">
    <source>
        <dbReference type="EMBL" id="GAB84239.1"/>
    </source>
</evidence>
<evidence type="ECO:0000256" key="3">
    <source>
        <dbReference type="ARBA" id="ARBA00007316"/>
    </source>
</evidence>
<evidence type="ECO:0000256" key="13">
    <source>
        <dbReference type="ARBA" id="ARBA00022989"/>
    </source>
</evidence>
<comment type="similarity">
    <text evidence="2">Belongs to the CpsC/CapA family.</text>
</comment>
<proteinExistence type="inferred from homology"/>
<keyword evidence="14 17" id="KW-0472">Membrane</keyword>
<evidence type="ECO:0000256" key="14">
    <source>
        <dbReference type="ARBA" id="ARBA00023136"/>
    </source>
</evidence>
<dbReference type="SUPFAM" id="SSF52540">
    <property type="entry name" value="P-loop containing nucleoside triphosphate hydrolases"/>
    <property type="match status" value="1"/>
</dbReference>
<feature type="transmembrane region" description="Helical" evidence="17">
    <location>
        <begin position="25"/>
        <end position="45"/>
    </location>
</feature>
<dbReference type="PANTHER" id="PTHR32309">
    <property type="entry name" value="TYROSINE-PROTEIN KINASE"/>
    <property type="match status" value="1"/>
</dbReference>
<reference evidence="20 21" key="1">
    <citation type="submission" date="2012-08" db="EMBL/GenBank/DDBJ databases">
        <title>Whole genome shotgun sequence of Gordonia rubripertincta NBRC 101908.</title>
        <authorList>
            <person name="Takarada H."/>
            <person name="Hosoyama A."/>
            <person name="Tsuchikane K."/>
            <person name="Katsumata H."/>
            <person name="Baba S."/>
            <person name="Ohji S."/>
            <person name="Yamazaki S."/>
            <person name="Fujita N."/>
        </authorList>
    </citation>
    <scope>NUCLEOTIDE SEQUENCE [LARGE SCALE GENOMIC DNA]</scope>
    <source>
        <strain evidence="20 21">NBRC 101908</strain>
    </source>
</reference>
<accession>A0ABQ0HPP0</accession>
<keyword evidence="21" id="KW-1185">Reference proteome</keyword>
<evidence type="ECO:0000256" key="17">
    <source>
        <dbReference type="SAM" id="Phobius"/>
    </source>
</evidence>
<dbReference type="PANTHER" id="PTHR32309:SF13">
    <property type="entry name" value="FERRIC ENTEROBACTIN TRANSPORT PROTEIN FEPE"/>
    <property type="match status" value="1"/>
</dbReference>
<feature type="transmembrane region" description="Helical" evidence="17">
    <location>
        <begin position="188"/>
        <end position="207"/>
    </location>
</feature>
<comment type="similarity">
    <text evidence="4">Belongs to the etk/wzc family.</text>
</comment>
<name>A0ABQ0HPP0_GORRU</name>
<dbReference type="Pfam" id="PF13614">
    <property type="entry name" value="AAA_31"/>
    <property type="match status" value="1"/>
</dbReference>
<evidence type="ECO:0000256" key="7">
    <source>
        <dbReference type="ARBA" id="ARBA00022519"/>
    </source>
</evidence>
<feature type="domain" description="Polysaccharide chain length determinant N-terminal" evidence="18">
    <location>
        <begin position="18"/>
        <end position="97"/>
    </location>
</feature>
<dbReference type="InterPro" id="IPR003856">
    <property type="entry name" value="LPS_length_determ_N"/>
</dbReference>
<evidence type="ECO:0000256" key="2">
    <source>
        <dbReference type="ARBA" id="ARBA00006683"/>
    </source>
</evidence>
<keyword evidence="6" id="KW-1003">Cell membrane</keyword>
<dbReference type="Proteomes" id="UP000010744">
    <property type="component" value="Unassembled WGS sequence"/>
</dbReference>
<dbReference type="NCBIfam" id="TIGR01007">
    <property type="entry name" value="eps_fam"/>
    <property type="match status" value="1"/>
</dbReference>
<keyword evidence="9 17" id="KW-0812">Transmembrane</keyword>
<dbReference type="InterPro" id="IPR025669">
    <property type="entry name" value="AAA_dom"/>
</dbReference>
<protein>
    <recommendedName>
        <fullName evidence="5">non-specific protein-tyrosine kinase</fullName>
        <ecNumber evidence="5">2.7.10.2</ecNumber>
    </recommendedName>
</protein>
<evidence type="ECO:0000256" key="16">
    <source>
        <dbReference type="ARBA" id="ARBA00051245"/>
    </source>
</evidence>
<evidence type="ECO:0000313" key="21">
    <source>
        <dbReference type="Proteomes" id="UP000010744"/>
    </source>
</evidence>
<sequence>MSTKNAFVRRSGSFGESVAVLKRDWWFAVVSALVLALLALGFSLMQSPVYQSSATLYVTSGADGNAVSALQGSLASQQRVASYAMLVRSDSVLSDALESSSLPMSVEEAQGRVAASSTPDTVLLSVEARDTNREHAYVLANAVADSLVAYVASLEEPAAGGVPLAKLTVVTPASIAESPVSPRTYRNVALGFLLGAFLGVLLILARARFDTKVRSTDDLEILELPALGVIPRDTDLEGRGALDFSVGSSVTAEAYRSLRTNLSFSNVDAPVKVIIVTSPSSGEGKTTTAINLAAALAEAGNRVVIVDADLRRPTLALRLSLNGEVGLTTYLAGSAQLSDLVQETGMSDLDALSSGSLPPTPAELLGSQRAGLCFSELASIYDYVVIDSPPVLPVTDAVVLTQWADGVLLVARAGRTTRPNLTAATENLSKANATPIGVVLNDASSSSGAYSYAYYGESRESELV</sequence>
<dbReference type="Pfam" id="PF02706">
    <property type="entry name" value="Wzz"/>
    <property type="match status" value="1"/>
</dbReference>
<keyword evidence="7" id="KW-0997">Cell inner membrane</keyword>
<gene>
    <name evidence="20" type="ORF">GORBP_036_00200</name>
</gene>
<dbReference type="Gene3D" id="3.40.50.300">
    <property type="entry name" value="P-loop containing nucleotide triphosphate hydrolases"/>
    <property type="match status" value="1"/>
</dbReference>
<keyword evidence="11" id="KW-0418">Kinase</keyword>
<evidence type="ECO:0000259" key="18">
    <source>
        <dbReference type="Pfam" id="PF02706"/>
    </source>
</evidence>
<evidence type="ECO:0000256" key="4">
    <source>
        <dbReference type="ARBA" id="ARBA00008883"/>
    </source>
</evidence>
<comment type="subcellular location">
    <subcellularLocation>
        <location evidence="1">Cell inner membrane</location>
        <topology evidence="1">Multi-pass membrane protein</topology>
    </subcellularLocation>
</comment>
<evidence type="ECO:0000259" key="19">
    <source>
        <dbReference type="Pfam" id="PF13614"/>
    </source>
</evidence>
<comment type="catalytic activity">
    <reaction evidence="16">
        <text>L-tyrosyl-[protein] + ATP = O-phospho-L-tyrosyl-[protein] + ADP + H(+)</text>
        <dbReference type="Rhea" id="RHEA:10596"/>
        <dbReference type="Rhea" id="RHEA-COMP:10136"/>
        <dbReference type="Rhea" id="RHEA-COMP:20101"/>
        <dbReference type="ChEBI" id="CHEBI:15378"/>
        <dbReference type="ChEBI" id="CHEBI:30616"/>
        <dbReference type="ChEBI" id="CHEBI:46858"/>
        <dbReference type="ChEBI" id="CHEBI:61978"/>
        <dbReference type="ChEBI" id="CHEBI:456216"/>
        <dbReference type="EC" id="2.7.10.2"/>
    </reaction>
</comment>
<keyword evidence="12" id="KW-0067">ATP-binding</keyword>
<evidence type="ECO:0000256" key="15">
    <source>
        <dbReference type="ARBA" id="ARBA00023137"/>
    </source>
</evidence>
<evidence type="ECO:0000256" key="10">
    <source>
        <dbReference type="ARBA" id="ARBA00022741"/>
    </source>
</evidence>
<keyword evidence="13 17" id="KW-1133">Transmembrane helix</keyword>
<evidence type="ECO:0000256" key="6">
    <source>
        <dbReference type="ARBA" id="ARBA00022475"/>
    </source>
</evidence>
<evidence type="ECO:0000256" key="8">
    <source>
        <dbReference type="ARBA" id="ARBA00022679"/>
    </source>
</evidence>
<keyword evidence="8" id="KW-0808">Transferase</keyword>
<comment type="similarity">
    <text evidence="3">Belongs to the CpsD/CapB family.</text>
</comment>
<keyword evidence="10" id="KW-0547">Nucleotide-binding</keyword>
<dbReference type="EMBL" id="BAHB01000036">
    <property type="protein sequence ID" value="GAB84239.1"/>
    <property type="molecule type" value="Genomic_DNA"/>
</dbReference>
<feature type="domain" description="AAA" evidence="19">
    <location>
        <begin position="272"/>
        <end position="412"/>
    </location>
</feature>
<dbReference type="InterPro" id="IPR005702">
    <property type="entry name" value="Wzc-like_C"/>
</dbReference>
<keyword evidence="15" id="KW-0829">Tyrosine-protein kinase</keyword>
<dbReference type="CDD" id="cd05387">
    <property type="entry name" value="BY-kinase"/>
    <property type="match status" value="1"/>
</dbReference>
<dbReference type="InterPro" id="IPR050445">
    <property type="entry name" value="Bact_polysacc_biosynth/exp"/>
</dbReference>
<evidence type="ECO:0000256" key="11">
    <source>
        <dbReference type="ARBA" id="ARBA00022777"/>
    </source>
</evidence>
<evidence type="ECO:0000256" key="12">
    <source>
        <dbReference type="ARBA" id="ARBA00022840"/>
    </source>
</evidence>
<evidence type="ECO:0000256" key="1">
    <source>
        <dbReference type="ARBA" id="ARBA00004429"/>
    </source>
</evidence>
<evidence type="ECO:0000256" key="5">
    <source>
        <dbReference type="ARBA" id="ARBA00011903"/>
    </source>
</evidence>
<evidence type="ECO:0000256" key="9">
    <source>
        <dbReference type="ARBA" id="ARBA00022692"/>
    </source>
</evidence>
<organism evidence="20 21">
    <name type="scientific">Gordonia rubripertincta NBRC 101908</name>
    <dbReference type="NCBI Taxonomy" id="1077975"/>
    <lineage>
        <taxon>Bacteria</taxon>
        <taxon>Bacillati</taxon>
        <taxon>Actinomycetota</taxon>
        <taxon>Actinomycetes</taxon>
        <taxon>Mycobacteriales</taxon>
        <taxon>Gordoniaceae</taxon>
        <taxon>Gordonia</taxon>
    </lineage>
</organism>
<comment type="caution">
    <text evidence="20">The sequence shown here is derived from an EMBL/GenBank/DDBJ whole genome shotgun (WGS) entry which is preliminary data.</text>
</comment>
<dbReference type="EC" id="2.7.10.2" evidence="5"/>
<dbReference type="InterPro" id="IPR027417">
    <property type="entry name" value="P-loop_NTPase"/>
</dbReference>